<dbReference type="Pfam" id="PF22691">
    <property type="entry name" value="Thiolase_C_1"/>
    <property type="match status" value="1"/>
</dbReference>
<comment type="similarity">
    <text evidence="1">Belongs to the thiolase-like superfamily. Thiolase family.</text>
</comment>
<dbReference type="InterPro" id="IPR016039">
    <property type="entry name" value="Thiolase-like"/>
</dbReference>
<organism evidence="6 7">
    <name type="scientific">SAR86 cluster bacterium</name>
    <dbReference type="NCBI Taxonomy" id="2030880"/>
    <lineage>
        <taxon>Bacteria</taxon>
        <taxon>Pseudomonadati</taxon>
        <taxon>Pseudomonadota</taxon>
        <taxon>Gammaproteobacteria</taxon>
        <taxon>SAR86 cluster</taxon>
    </lineage>
</organism>
<reference evidence="7" key="1">
    <citation type="submission" date="2017-08" db="EMBL/GenBank/DDBJ databases">
        <title>A dynamic microbial community with high functional redundancy inhabits the cold, oxic subseafloor aquifer.</title>
        <authorList>
            <person name="Tully B.J."/>
            <person name="Wheat C.G."/>
            <person name="Glazer B.T."/>
            <person name="Huber J.A."/>
        </authorList>
    </citation>
    <scope>NUCLEOTIDE SEQUENCE [LARGE SCALE GENOMIC DNA]</scope>
</reference>
<dbReference type="EMBL" id="NVUL01000048">
    <property type="protein sequence ID" value="PCI77161.1"/>
    <property type="molecule type" value="Genomic_DNA"/>
</dbReference>
<evidence type="ECO:0000256" key="1">
    <source>
        <dbReference type="ARBA" id="ARBA00010982"/>
    </source>
</evidence>
<dbReference type="InterPro" id="IPR040771">
    <property type="entry name" value="TLP1_add_C"/>
</dbReference>
<dbReference type="Pfam" id="PF18313">
    <property type="entry name" value="TLP1_add_C"/>
    <property type="match status" value="1"/>
</dbReference>
<evidence type="ECO:0000256" key="2">
    <source>
        <dbReference type="ARBA" id="ARBA00022679"/>
    </source>
</evidence>
<evidence type="ECO:0000256" key="3">
    <source>
        <dbReference type="ARBA" id="ARBA00023315"/>
    </source>
</evidence>
<accession>A0A2A4X4E1</accession>
<comment type="caution">
    <text evidence="6">The sequence shown here is derived from an EMBL/GenBank/DDBJ whole genome shotgun (WGS) entry which is preliminary data.</text>
</comment>
<evidence type="ECO:0000259" key="5">
    <source>
        <dbReference type="Pfam" id="PF22691"/>
    </source>
</evidence>
<dbReference type="Gene3D" id="3.40.47.10">
    <property type="match status" value="1"/>
</dbReference>
<gene>
    <name evidence="6" type="ORF">COB20_08860</name>
</gene>
<feature type="domain" description="Thiolase C-terminal" evidence="5">
    <location>
        <begin position="287"/>
        <end position="346"/>
    </location>
</feature>
<dbReference type="SUPFAM" id="SSF53901">
    <property type="entry name" value="Thiolase-like"/>
    <property type="match status" value="2"/>
</dbReference>
<name>A0A2A4X4E1_9GAMM</name>
<dbReference type="GO" id="GO:0016746">
    <property type="term" value="F:acyltransferase activity"/>
    <property type="evidence" value="ECO:0007669"/>
    <property type="project" value="UniProtKB-KW"/>
</dbReference>
<dbReference type="Proteomes" id="UP000218767">
    <property type="component" value="Unassembled WGS sequence"/>
</dbReference>
<dbReference type="AlphaFoldDB" id="A0A2A4X4E1"/>
<dbReference type="Gene3D" id="2.40.50.840">
    <property type="match status" value="1"/>
</dbReference>
<protein>
    <submittedName>
        <fullName evidence="6">Acetyl-CoA acetyltransferase</fullName>
    </submittedName>
</protein>
<dbReference type="InterPro" id="IPR055140">
    <property type="entry name" value="Thiolase_C_2"/>
</dbReference>
<keyword evidence="2 6" id="KW-0808">Transferase</keyword>
<proteinExistence type="inferred from homology"/>
<evidence type="ECO:0000259" key="4">
    <source>
        <dbReference type="Pfam" id="PF18313"/>
    </source>
</evidence>
<feature type="domain" description="Thiolase-like protein type 1 additional C-terminal" evidence="4">
    <location>
        <begin position="424"/>
        <end position="499"/>
    </location>
</feature>
<keyword evidence="3" id="KW-0012">Acyltransferase</keyword>
<sequence length="512" mass="54998">MLDSTPILVGAGQFTDRETSPELAHSPMGLAAEAAKAALADTGIKHKLAAEIDTLAVVRIFQDSYKKPRVTTSFGRAENPPRAVARKIGADPTNAIYSNVGGNTPQKLINEMAERISCGDVSVVLLTGSEAIRTAQLALRNNVELIWQEEDAGSLEDRGIGEDLASAHEIAHGLIAPIHAYPLFENAIRKDRGRSVEEHLLAMGELFAPFTEVAANNPLSFYGTQRSAMELANVTPENRFICFPYPKFMNSRDAVNQGAAVVMTSVGKARQLGIDPSKWIFLHGCSEANEKLLISERVNLHSSPAIAENSQQAFEMAGKTLEDIDLIDIYSCFPSAVEVACDALGLSCSDPRGLTLTGGLPFFGGPGNNYSMHAIATAMPLLRADPQQYALITANGGRLSKHATGIYSASPLRGEWERESNAKIQARINAMPSPEFIEAPNGAAKIETYTVCFDKTNPVRGIVIGRLLETDQRFIANTACDALTLGQMLQDDFLACTGSVVSRGGMNTFTAA</sequence>
<dbReference type="PANTHER" id="PTHR18919:SF139">
    <property type="entry name" value="THIOLASE-LIKE PROTEIN TYPE 1 ADDITIONAL C-TERMINAL DOMAIN-CONTAINING PROTEIN"/>
    <property type="match status" value="1"/>
</dbReference>
<evidence type="ECO:0000313" key="6">
    <source>
        <dbReference type="EMBL" id="PCI77161.1"/>
    </source>
</evidence>
<dbReference type="PANTHER" id="PTHR18919">
    <property type="entry name" value="ACETYL-COA C-ACYLTRANSFERASE"/>
    <property type="match status" value="1"/>
</dbReference>
<evidence type="ECO:0000313" key="7">
    <source>
        <dbReference type="Proteomes" id="UP000218767"/>
    </source>
</evidence>